<dbReference type="STRING" id="52689.AKG39_04545"/>
<keyword evidence="3" id="KW-0808">Transferase</keyword>
<dbReference type="Gene3D" id="3.20.20.480">
    <property type="entry name" value="Trimethylamine methyltransferase-like"/>
    <property type="match status" value="1"/>
</dbReference>
<dbReference type="Proteomes" id="UP000036873">
    <property type="component" value="Unassembled WGS sequence"/>
</dbReference>
<dbReference type="AlphaFoldDB" id="A0A0L6U396"/>
<evidence type="ECO:0008006" key="6">
    <source>
        <dbReference type="Google" id="ProtNLM"/>
    </source>
</evidence>
<keyword evidence="2" id="KW-0489">Methyltransferase</keyword>
<comment type="similarity">
    <text evidence="1">Belongs to the trimethylamine methyltransferase family.</text>
</comment>
<dbReference type="GO" id="GO:0015948">
    <property type="term" value="P:methanogenesis"/>
    <property type="evidence" value="ECO:0007669"/>
    <property type="project" value="InterPro"/>
</dbReference>
<evidence type="ECO:0000256" key="2">
    <source>
        <dbReference type="ARBA" id="ARBA00022603"/>
    </source>
</evidence>
<dbReference type="GO" id="GO:0032259">
    <property type="term" value="P:methylation"/>
    <property type="evidence" value="ECO:0007669"/>
    <property type="project" value="UniProtKB-KW"/>
</dbReference>
<comment type="caution">
    <text evidence="4">The sequence shown here is derived from an EMBL/GenBank/DDBJ whole genome shotgun (WGS) entry which is preliminary data.</text>
</comment>
<organism evidence="4 5">
    <name type="scientific">Acetobacterium bakii</name>
    <dbReference type="NCBI Taxonomy" id="52689"/>
    <lineage>
        <taxon>Bacteria</taxon>
        <taxon>Bacillati</taxon>
        <taxon>Bacillota</taxon>
        <taxon>Clostridia</taxon>
        <taxon>Eubacteriales</taxon>
        <taxon>Eubacteriaceae</taxon>
        <taxon>Acetobacterium</taxon>
    </lineage>
</organism>
<dbReference type="Pfam" id="PF06253">
    <property type="entry name" value="MTTB"/>
    <property type="match status" value="1"/>
</dbReference>
<protein>
    <recommendedName>
        <fullName evidence="6">Trimethylamine methyltransferase</fullName>
    </recommendedName>
</protein>
<evidence type="ECO:0000313" key="5">
    <source>
        <dbReference type="Proteomes" id="UP000036873"/>
    </source>
</evidence>
<dbReference type="EMBL" id="LGYO01000008">
    <property type="protein sequence ID" value="KNZ42989.1"/>
    <property type="molecule type" value="Genomic_DNA"/>
</dbReference>
<reference evidence="5" key="1">
    <citation type="submission" date="2015-07" db="EMBL/GenBank/DDBJ databases">
        <title>Draft genome sequence of Acetobacterium bakii DSM 8293, a potential psychrophilic chemical producer through syngas fermentation.</title>
        <authorList>
            <person name="Song Y."/>
            <person name="Hwang S."/>
            <person name="Cho B.-K."/>
        </authorList>
    </citation>
    <scope>NUCLEOTIDE SEQUENCE [LARGE SCALE GENOMIC DNA]</scope>
    <source>
        <strain evidence="5">DSM 8239</strain>
    </source>
</reference>
<keyword evidence="5" id="KW-1185">Reference proteome</keyword>
<evidence type="ECO:0000256" key="3">
    <source>
        <dbReference type="ARBA" id="ARBA00022679"/>
    </source>
</evidence>
<evidence type="ECO:0000313" key="4">
    <source>
        <dbReference type="EMBL" id="KNZ42989.1"/>
    </source>
</evidence>
<dbReference type="GO" id="GO:0008168">
    <property type="term" value="F:methyltransferase activity"/>
    <property type="evidence" value="ECO:0007669"/>
    <property type="project" value="UniProtKB-KW"/>
</dbReference>
<dbReference type="PATRIC" id="fig|52689.4.peg.3961"/>
<dbReference type="InterPro" id="IPR038601">
    <property type="entry name" value="MttB-like_sf"/>
</dbReference>
<evidence type="ECO:0000256" key="1">
    <source>
        <dbReference type="ARBA" id="ARBA00007137"/>
    </source>
</evidence>
<dbReference type="OrthoDB" id="8092494at2"/>
<accession>A0A0L6U396</accession>
<proteinExistence type="inferred from homology"/>
<dbReference type="InterPro" id="IPR010426">
    <property type="entry name" value="MTTB_MeTrfase"/>
</dbReference>
<sequence>MYINRRFYENYVSTRDVELLHEYSLKILKEIGVSFASEEVLDVFRKHGATVEGNIVKISEELLNKALETAPKSFTITTNAGETPIGERFKPKTVGCYGPSKFLFEDDTFRPALLPDVVKFLKLMHTSEVTDFVNNSAYDTPDLDKNQDNFYIPQVALCLKYSDKPSYGNVANSLNVKKKSLKDAAKEIATMYKEFYDIWDRPVLLTNACALSPLGYSYEVLDNIMGLIEEGQPVTIITCSMTNLTAPAALMGSVIQNNATVLAGIVLTQLIKPGVGVIYGTVSSPTDMRKTAIMIGAPEAQLIQMSSLALGRYYGLPVRTGVGGTDSLKPDYQAGVETMTTLLTTYLGKSDFALNNAGILQSYAVGSYEKFVLDEEVNRILLRLNKGIDISNEKASKVFEEIKKAGPLGNYLAGRTPKEYRDEHHLSKIFNKTAGDPSVLFDEIGDIRQRAAKQIEERVESYKAPDLTKKQQDILNRYLPESEKF</sequence>
<dbReference type="RefSeq" id="WP_050739173.1">
    <property type="nucleotide sequence ID" value="NZ_LGYO01000008.1"/>
</dbReference>
<name>A0A0L6U396_9FIRM</name>
<gene>
    <name evidence="4" type="ORF">AKG39_04545</name>
</gene>